<feature type="chain" id="PRO_5017981541" description="histidine kinase" evidence="10">
    <location>
        <begin position="20"/>
        <end position="976"/>
    </location>
</feature>
<keyword evidence="9" id="KW-0812">Transmembrane</keyword>
<evidence type="ECO:0000313" key="13">
    <source>
        <dbReference type="Proteomes" id="UP000278351"/>
    </source>
</evidence>
<dbReference type="OrthoDB" id="9806995at2"/>
<evidence type="ECO:0000256" key="10">
    <source>
        <dbReference type="SAM" id="SignalP"/>
    </source>
</evidence>
<evidence type="ECO:0000256" key="7">
    <source>
        <dbReference type="ARBA" id="ARBA00022840"/>
    </source>
</evidence>
<feature type="signal peptide" evidence="10">
    <location>
        <begin position="1"/>
        <end position="19"/>
    </location>
</feature>
<dbReference type="InterPro" id="IPR050482">
    <property type="entry name" value="Sensor_HK_TwoCompSys"/>
</dbReference>
<evidence type="ECO:0000256" key="4">
    <source>
        <dbReference type="ARBA" id="ARBA00022679"/>
    </source>
</evidence>
<name>A0A3N4PQK0_9BACT</name>
<dbReference type="EMBL" id="RPDH01000003">
    <property type="protein sequence ID" value="RPE06000.1"/>
    <property type="molecule type" value="Genomic_DNA"/>
</dbReference>
<dbReference type="Pfam" id="PF07730">
    <property type="entry name" value="HisKA_3"/>
    <property type="match status" value="1"/>
</dbReference>
<keyword evidence="8" id="KW-0902">Two-component regulatory system</keyword>
<keyword evidence="9" id="KW-1133">Transmembrane helix</keyword>
<feature type="transmembrane region" description="Helical" evidence="9">
    <location>
        <begin position="753"/>
        <end position="771"/>
    </location>
</feature>
<gene>
    <name evidence="12" type="ORF">EGT74_27000</name>
</gene>
<dbReference type="InterPro" id="IPR011712">
    <property type="entry name" value="Sig_transdc_His_kin_sub3_dim/P"/>
</dbReference>
<organism evidence="12 13">
    <name type="scientific">Chitinophaga lutea</name>
    <dbReference type="NCBI Taxonomy" id="2488634"/>
    <lineage>
        <taxon>Bacteria</taxon>
        <taxon>Pseudomonadati</taxon>
        <taxon>Bacteroidota</taxon>
        <taxon>Chitinophagia</taxon>
        <taxon>Chitinophagales</taxon>
        <taxon>Chitinophagaceae</taxon>
        <taxon>Chitinophaga</taxon>
    </lineage>
</organism>
<evidence type="ECO:0000256" key="5">
    <source>
        <dbReference type="ARBA" id="ARBA00022741"/>
    </source>
</evidence>
<reference evidence="12 13" key="1">
    <citation type="submission" date="2018-11" db="EMBL/GenBank/DDBJ databases">
        <title>Chitinophaga lutea sp.nov., isolate from arsenic contaminated soil.</title>
        <authorList>
            <person name="Zong Y."/>
        </authorList>
    </citation>
    <scope>NUCLEOTIDE SEQUENCE [LARGE SCALE GENOMIC DNA]</scope>
    <source>
        <strain evidence="12 13">ZY74</strain>
    </source>
</reference>
<accession>A0A3N4PQK0</accession>
<dbReference type="PANTHER" id="PTHR24421:SF10">
    <property type="entry name" value="NITRATE_NITRITE SENSOR PROTEIN NARQ"/>
    <property type="match status" value="1"/>
</dbReference>
<evidence type="ECO:0000256" key="9">
    <source>
        <dbReference type="SAM" id="Phobius"/>
    </source>
</evidence>
<keyword evidence="7" id="KW-0067">ATP-binding</keyword>
<dbReference type="GO" id="GO:0000155">
    <property type="term" value="F:phosphorelay sensor kinase activity"/>
    <property type="evidence" value="ECO:0007669"/>
    <property type="project" value="InterPro"/>
</dbReference>
<feature type="domain" description="Signal transduction histidine kinase subgroup 3 dimerisation and phosphoacceptor" evidence="11">
    <location>
        <begin position="785"/>
        <end position="839"/>
    </location>
</feature>
<dbReference type="AlphaFoldDB" id="A0A3N4PQK0"/>
<dbReference type="Proteomes" id="UP000278351">
    <property type="component" value="Unassembled WGS sequence"/>
</dbReference>
<keyword evidence="10" id="KW-0732">Signal</keyword>
<proteinExistence type="predicted"/>
<dbReference type="SUPFAM" id="SSF50998">
    <property type="entry name" value="Quinoprotein alcohol dehydrogenase-like"/>
    <property type="match status" value="1"/>
</dbReference>
<keyword evidence="6" id="KW-0418">Kinase</keyword>
<dbReference type="RefSeq" id="WP_123849651.1">
    <property type="nucleotide sequence ID" value="NZ_RPDH01000003.1"/>
</dbReference>
<dbReference type="EC" id="2.7.13.3" evidence="2"/>
<dbReference type="PANTHER" id="PTHR24421">
    <property type="entry name" value="NITRATE/NITRITE SENSOR PROTEIN NARX-RELATED"/>
    <property type="match status" value="1"/>
</dbReference>
<dbReference type="Gene3D" id="3.30.565.10">
    <property type="entry name" value="Histidine kinase-like ATPase, C-terminal domain"/>
    <property type="match status" value="1"/>
</dbReference>
<dbReference type="Gene3D" id="2.60.40.10">
    <property type="entry name" value="Immunoglobulins"/>
    <property type="match status" value="1"/>
</dbReference>
<dbReference type="Gene3D" id="1.20.5.1930">
    <property type="match status" value="1"/>
</dbReference>
<dbReference type="Gene3D" id="2.130.10.10">
    <property type="entry name" value="YVTN repeat-like/Quinoprotein amine dehydrogenase"/>
    <property type="match status" value="2"/>
</dbReference>
<dbReference type="GO" id="GO:0046983">
    <property type="term" value="F:protein dimerization activity"/>
    <property type="evidence" value="ECO:0007669"/>
    <property type="project" value="InterPro"/>
</dbReference>
<evidence type="ECO:0000256" key="3">
    <source>
        <dbReference type="ARBA" id="ARBA00022553"/>
    </source>
</evidence>
<evidence type="ECO:0000256" key="2">
    <source>
        <dbReference type="ARBA" id="ARBA00012438"/>
    </source>
</evidence>
<keyword evidence="13" id="KW-1185">Reference proteome</keyword>
<evidence type="ECO:0000256" key="6">
    <source>
        <dbReference type="ARBA" id="ARBA00022777"/>
    </source>
</evidence>
<sequence length="976" mass="110189">MKLSRLVCFLCCLPVLLTAGDGYRFRYIDLPEIMRDATINTTAVDRAGMLWFSSGNGLHRYDGNQLLTFHQVSKPAIGSNFINVLFADSKDRLWIGANNGVTCFDLRSWKTAVVPLANGGTANITRICESRDGGIYLASNEGRFFRYGNNRLELLADLGKAFPFNPTRAAVNFLQETEPGVFWVHSDHKLLRIDSKGQVYDPGLGFDVSGPVYFYGPQQVIFQDPAKNMVEYNLRTRERKKLPVPFNDTANLNKRMLLFPMPGGEIGIFINKRGLFSYNPFTRESGERMKGVDVNFSTLRAGDIQTAGNKIYICFSKNIAELQRVQTPFTSLLINPVSESAPNSVRSMLRHPNGLLYTGTYSNGFISFDETTGEKKILGPHFVYASLLWDNNRILLATEGLGLQWYYVKENRFEAIRGDTLHTPREDRMRDLFLISLCRESDSLVWVGGYNGVFRMNPFTGATAYIRDVSGWEELRRAKVYHILRVDQQLYFSTGNGLYAYHPGKKQLRRLIEEPLYVTQHVGKELWAATNGKGILVLDENGRLKTTLNTQSGLAGNSVYCLVQYGQKAVAGTNQGLSIVDITNRTAKNFTRLQNLPSNEFNHSAAHVSGGRVYLGTINGLTTFTMADLAAFTQRDHPVPMHLTSFSTVSRSGPQHDYSLPYHTEDRLVVPAGVQYFSLRFGGVDAAADQVYYYRTREKAPWLEIGRQRELSFAGMAPGKYMVQLAAKLNSGNDFTTLLTVPLVVRPNWYETVWFKVAVILALLLGAWLLFRYRMQQLLREQRLRTKIAGDLHDEVGSSLTRIYFQADHLSMRHSDKTALRKIADSSKHALSTMSDMVWSIDARFDTAEDLVARMRDYLSNLQNDLDIKCTFELQGEYAGRRLSQAVRQNFFLIFKEAISNAARYSSEPCLKVELAFDKSVRMRVTNGCLGENGKMKHYQGGRGIEQMQARAARMKGSLTARREGEQFVLHLQVPA</sequence>
<dbReference type="InterPro" id="IPR015943">
    <property type="entry name" value="WD40/YVTN_repeat-like_dom_sf"/>
</dbReference>
<keyword evidence="3" id="KW-0597">Phosphoprotein</keyword>
<keyword evidence="9" id="KW-0472">Membrane</keyword>
<evidence type="ECO:0000259" key="11">
    <source>
        <dbReference type="Pfam" id="PF07730"/>
    </source>
</evidence>
<evidence type="ECO:0000313" key="12">
    <source>
        <dbReference type="EMBL" id="RPE06000.1"/>
    </source>
</evidence>
<protein>
    <recommendedName>
        <fullName evidence="2">histidine kinase</fullName>
        <ecNumber evidence="2">2.7.13.3</ecNumber>
    </recommendedName>
</protein>
<evidence type="ECO:0000256" key="8">
    <source>
        <dbReference type="ARBA" id="ARBA00023012"/>
    </source>
</evidence>
<comment type="catalytic activity">
    <reaction evidence="1">
        <text>ATP + protein L-histidine = ADP + protein N-phospho-L-histidine.</text>
        <dbReference type="EC" id="2.7.13.3"/>
    </reaction>
</comment>
<keyword evidence="5" id="KW-0547">Nucleotide-binding</keyword>
<dbReference type="InterPro" id="IPR036890">
    <property type="entry name" value="HATPase_C_sf"/>
</dbReference>
<dbReference type="GO" id="GO:0016020">
    <property type="term" value="C:membrane"/>
    <property type="evidence" value="ECO:0007669"/>
    <property type="project" value="InterPro"/>
</dbReference>
<comment type="caution">
    <text evidence="12">The sequence shown here is derived from an EMBL/GenBank/DDBJ whole genome shotgun (WGS) entry which is preliminary data.</text>
</comment>
<keyword evidence="4" id="KW-0808">Transferase</keyword>
<dbReference type="GO" id="GO:0005524">
    <property type="term" value="F:ATP binding"/>
    <property type="evidence" value="ECO:0007669"/>
    <property type="project" value="UniProtKB-KW"/>
</dbReference>
<evidence type="ECO:0000256" key="1">
    <source>
        <dbReference type="ARBA" id="ARBA00000085"/>
    </source>
</evidence>
<dbReference type="InterPro" id="IPR011047">
    <property type="entry name" value="Quinoprotein_ADH-like_sf"/>
</dbReference>
<dbReference type="InterPro" id="IPR013783">
    <property type="entry name" value="Ig-like_fold"/>
</dbReference>